<keyword evidence="6" id="KW-0804">Transcription</keyword>
<feature type="region of interest" description="Disordered" evidence="9">
    <location>
        <begin position="63"/>
        <end position="172"/>
    </location>
</feature>
<dbReference type="CDD" id="cd00202">
    <property type="entry name" value="ZnF_GATA"/>
    <property type="match status" value="1"/>
</dbReference>
<dbReference type="GO" id="GO:0005634">
    <property type="term" value="C:nucleus"/>
    <property type="evidence" value="ECO:0007669"/>
    <property type="project" value="UniProtKB-SubCell"/>
</dbReference>
<dbReference type="PRINTS" id="PR00619">
    <property type="entry name" value="GATAZNFINGER"/>
</dbReference>
<feature type="compositionally biased region" description="Polar residues" evidence="9">
    <location>
        <begin position="256"/>
        <end position="267"/>
    </location>
</feature>
<dbReference type="InterPro" id="IPR039355">
    <property type="entry name" value="Transcription_factor_GATA"/>
</dbReference>
<evidence type="ECO:0000256" key="8">
    <source>
        <dbReference type="PROSITE-ProRule" id="PRU00094"/>
    </source>
</evidence>
<dbReference type="GO" id="GO:0000981">
    <property type="term" value="F:DNA-binding transcription factor activity, RNA polymerase II-specific"/>
    <property type="evidence" value="ECO:0007669"/>
    <property type="project" value="TreeGrafter"/>
</dbReference>
<dbReference type="PANTHER" id="PTHR10071:SF281">
    <property type="entry name" value="BOX A-BINDING FACTOR-RELATED"/>
    <property type="match status" value="1"/>
</dbReference>
<proteinExistence type="predicted"/>
<keyword evidence="12" id="KW-1185">Reference proteome</keyword>
<dbReference type="InterPro" id="IPR013860">
    <property type="entry name" value="AreA_GATA"/>
</dbReference>
<dbReference type="GO" id="GO:0008270">
    <property type="term" value="F:zinc ion binding"/>
    <property type="evidence" value="ECO:0007669"/>
    <property type="project" value="UniProtKB-KW"/>
</dbReference>
<evidence type="ECO:0000256" key="1">
    <source>
        <dbReference type="ARBA" id="ARBA00004123"/>
    </source>
</evidence>
<reference evidence="11" key="1">
    <citation type="submission" date="2023-02" db="EMBL/GenBank/DDBJ databases">
        <title>Mating type loci evolution in Malassezia.</title>
        <authorList>
            <person name="Coelho M.A."/>
        </authorList>
    </citation>
    <scope>NUCLEOTIDE SEQUENCE</scope>
    <source>
        <strain evidence="11">CBS 14136</strain>
    </source>
</reference>
<dbReference type="Gene3D" id="3.30.50.10">
    <property type="entry name" value="Erythroid Transcription Factor GATA-1, subunit A"/>
    <property type="match status" value="1"/>
</dbReference>
<evidence type="ECO:0000256" key="3">
    <source>
        <dbReference type="ARBA" id="ARBA00022771"/>
    </source>
</evidence>
<feature type="region of interest" description="Disordered" evidence="9">
    <location>
        <begin position="281"/>
        <end position="330"/>
    </location>
</feature>
<feature type="compositionally biased region" description="Low complexity" evidence="9">
    <location>
        <begin position="876"/>
        <end position="885"/>
    </location>
</feature>
<dbReference type="SMART" id="SM00401">
    <property type="entry name" value="ZnF_GATA"/>
    <property type="match status" value="1"/>
</dbReference>
<feature type="compositionally biased region" description="Polar residues" evidence="9">
    <location>
        <begin position="69"/>
        <end position="92"/>
    </location>
</feature>
<dbReference type="GO" id="GO:0000122">
    <property type="term" value="P:negative regulation of transcription by RNA polymerase II"/>
    <property type="evidence" value="ECO:0007669"/>
    <property type="project" value="TreeGrafter"/>
</dbReference>
<dbReference type="Pfam" id="PF08550">
    <property type="entry name" value="GATA_AreA"/>
    <property type="match status" value="1"/>
</dbReference>
<dbReference type="AlphaFoldDB" id="A0AAF0JCD7"/>
<feature type="compositionally biased region" description="Basic and acidic residues" evidence="9">
    <location>
        <begin position="425"/>
        <end position="436"/>
    </location>
</feature>
<dbReference type="PROSITE" id="PS00344">
    <property type="entry name" value="GATA_ZN_FINGER_1"/>
    <property type="match status" value="1"/>
</dbReference>
<dbReference type="FunFam" id="3.30.50.10:FF:000007">
    <property type="entry name" value="Nitrogen regulatory AreA, N-terminal"/>
    <property type="match status" value="1"/>
</dbReference>
<feature type="region of interest" description="Disordered" evidence="9">
    <location>
        <begin position="425"/>
        <end position="474"/>
    </location>
</feature>
<feature type="region of interest" description="Disordered" evidence="9">
    <location>
        <begin position="851"/>
        <end position="933"/>
    </location>
</feature>
<evidence type="ECO:0000256" key="5">
    <source>
        <dbReference type="ARBA" id="ARBA00023015"/>
    </source>
</evidence>
<sequence>MVAMSSRGSAFAEPDEDDPTELAKNDPLATQVWRMYAKQRDHLPNAARMENLTWRLMSLTLRRQRDQTDSPSDASSSKEMVNSSFEPSPMSRTTSATAATTATTSAAGATNDNTVPDSSSSQLRSRSPTETRRGRTQTVRPLEGGASIFPSSSTQNIHQNFASRSRSRSLSMMDIDRSSLHRSRSRNRTLYEPNFSMHSSSALDSFLDDPSSFPITSLSAEHFESNSFDVETKASMNSLANSNANLLEQFYNPIAPSSNEKQASGSHPGTALPTQAIPALNPVTSSSQRVNAIGKTSAPPSRRSYTTSITSPLATVTSPSSDGQSQANDQLRQSFEKAAFDDLFGAEESHAWKAASPLEEHAQYVMNLSARRTQLPGDRDDQFLASAQATHLDSVPGIDDYVTHQANQHPEYGFLPRLVRKTSFDHKVRERSESRGPRHRNALQEPPPAPPILDRNMGNARKRPFRDASPMPFGLRNNATADQRMASGLSREIPPLFPSDMMQYMPSTLFDFSVQPQAHDMGHVQLASSSNPAELMARTASLPADPLVDDLKAMESVNANLNTLASNSTPQTPAAHGLYHNDTPDFNEANKAGMTYPIMYFHPDSHPLLQQSMQNGNLSPSFLHVDPGQLLSQNGMQSTKPTAQGNSRLAHATSNLATFNQESGFDPAVSNSYGFVDNSHIPPGALELNPAALNTSRNHSLAGGQPPESFYTSVFQTVDMGGTAGWAHNTQSGSPLPDPSPTLSNSIPPSSYSETSDRPLSYAQTPSPQKGTAPVTPPGIQGTSVSNSSNAAASSANANTNESSATPIVCSNCQTTKTPLWRRDNEGNALCNACGLFQRLHGVMRPLSLKTDVIKKRNRNGTTSTRDSGRSRAGQRRSSGSGASRTQLRNPSDSKPDDSFHSASSSNSVTPMRSPPRLDQTHNFTPSLDYPGW</sequence>
<dbReference type="Proteomes" id="UP001214628">
    <property type="component" value="Chromosome 1"/>
</dbReference>
<feature type="compositionally biased region" description="Low complexity" evidence="9">
    <location>
        <begin position="93"/>
        <end position="110"/>
    </location>
</feature>
<dbReference type="Pfam" id="PF00320">
    <property type="entry name" value="GATA"/>
    <property type="match status" value="1"/>
</dbReference>
<dbReference type="InterPro" id="IPR000679">
    <property type="entry name" value="Znf_GATA"/>
</dbReference>
<feature type="compositionally biased region" description="Polar residues" evidence="9">
    <location>
        <begin position="149"/>
        <end position="162"/>
    </location>
</feature>
<dbReference type="GO" id="GO:0000978">
    <property type="term" value="F:RNA polymerase II cis-regulatory region sequence-specific DNA binding"/>
    <property type="evidence" value="ECO:0007669"/>
    <property type="project" value="TreeGrafter"/>
</dbReference>
<keyword evidence="2" id="KW-0479">Metal-binding</keyword>
<organism evidence="11 12">
    <name type="scientific">Malassezia psittaci</name>
    <dbReference type="NCBI Taxonomy" id="1821823"/>
    <lineage>
        <taxon>Eukaryota</taxon>
        <taxon>Fungi</taxon>
        <taxon>Dikarya</taxon>
        <taxon>Basidiomycota</taxon>
        <taxon>Ustilaginomycotina</taxon>
        <taxon>Malasseziomycetes</taxon>
        <taxon>Malasseziales</taxon>
        <taxon>Malasseziaceae</taxon>
        <taxon>Malassezia</taxon>
    </lineage>
</organism>
<gene>
    <name evidence="11" type="primary">GAT1</name>
    <name evidence="11" type="ORF">MPSI1_000117</name>
</gene>
<keyword evidence="5" id="KW-0805">Transcription regulation</keyword>
<keyword evidence="4" id="KW-0862">Zinc</keyword>
<feature type="region of interest" description="Disordered" evidence="9">
    <location>
        <begin position="256"/>
        <end position="275"/>
    </location>
</feature>
<evidence type="ECO:0000256" key="2">
    <source>
        <dbReference type="ARBA" id="ARBA00022723"/>
    </source>
</evidence>
<evidence type="ECO:0000256" key="9">
    <source>
        <dbReference type="SAM" id="MobiDB-lite"/>
    </source>
</evidence>
<keyword evidence="3 8" id="KW-0863">Zinc-finger</keyword>
<keyword evidence="7" id="KW-0539">Nucleus</keyword>
<dbReference type="EMBL" id="CP118375">
    <property type="protein sequence ID" value="WFD41488.1"/>
    <property type="molecule type" value="Genomic_DNA"/>
</dbReference>
<feature type="region of interest" description="Disordered" evidence="9">
    <location>
        <begin position="1"/>
        <end position="26"/>
    </location>
</feature>
<evidence type="ECO:0000256" key="4">
    <source>
        <dbReference type="ARBA" id="ARBA00022833"/>
    </source>
</evidence>
<name>A0AAF0JCD7_9BASI</name>
<feature type="region of interest" description="Disordered" evidence="9">
    <location>
        <begin position="722"/>
        <end position="806"/>
    </location>
</feature>
<evidence type="ECO:0000313" key="12">
    <source>
        <dbReference type="Proteomes" id="UP001214628"/>
    </source>
</evidence>
<protein>
    <submittedName>
        <fullName evidence="11">Sodium- and chloride-dependent GABA transporter 1</fullName>
    </submittedName>
</protein>
<feature type="compositionally biased region" description="Polar residues" evidence="9">
    <location>
        <begin position="741"/>
        <end position="754"/>
    </location>
</feature>
<dbReference type="InterPro" id="IPR013088">
    <property type="entry name" value="Znf_NHR/GATA"/>
</dbReference>
<feature type="compositionally biased region" description="Polar residues" evidence="9">
    <location>
        <begin position="303"/>
        <end position="330"/>
    </location>
</feature>
<dbReference type="SUPFAM" id="SSF57716">
    <property type="entry name" value="Glucocorticoid receptor-like (DNA-binding domain)"/>
    <property type="match status" value="1"/>
</dbReference>
<feature type="domain" description="GATA-type" evidence="10">
    <location>
        <begin position="810"/>
        <end position="857"/>
    </location>
</feature>
<evidence type="ECO:0000256" key="6">
    <source>
        <dbReference type="ARBA" id="ARBA00023163"/>
    </source>
</evidence>
<evidence type="ECO:0000259" key="10">
    <source>
        <dbReference type="PROSITE" id="PS50114"/>
    </source>
</evidence>
<evidence type="ECO:0000313" key="11">
    <source>
        <dbReference type="EMBL" id="WFD41488.1"/>
    </source>
</evidence>
<accession>A0AAF0JCD7</accession>
<feature type="compositionally biased region" description="Low complexity" evidence="9">
    <location>
        <begin position="783"/>
        <end position="806"/>
    </location>
</feature>
<evidence type="ECO:0000256" key="7">
    <source>
        <dbReference type="ARBA" id="ARBA00023242"/>
    </source>
</evidence>
<comment type="subcellular location">
    <subcellularLocation>
        <location evidence="1">Nucleus</location>
    </subcellularLocation>
</comment>
<dbReference type="GO" id="GO:0045944">
    <property type="term" value="P:positive regulation of transcription by RNA polymerase II"/>
    <property type="evidence" value="ECO:0007669"/>
    <property type="project" value="TreeGrafter"/>
</dbReference>
<dbReference type="PANTHER" id="PTHR10071">
    <property type="entry name" value="TRANSCRIPTION FACTOR GATA FAMILY MEMBER"/>
    <property type="match status" value="1"/>
</dbReference>
<dbReference type="PROSITE" id="PS50114">
    <property type="entry name" value="GATA_ZN_FINGER_2"/>
    <property type="match status" value="1"/>
</dbReference>